<evidence type="ECO:0000256" key="2">
    <source>
        <dbReference type="ARBA" id="ARBA00005417"/>
    </source>
</evidence>
<dbReference type="NCBIfam" id="NF007739">
    <property type="entry name" value="PRK10419.1"/>
    <property type="match status" value="2"/>
</dbReference>
<protein>
    <submittedName>
        <fullName evidence="9">Oligopeptide/dipeptide ABC transporter, ATP-binding protein, C-terminal domain</fullName>
    </submittedName>
</protein>
<feature type="domain" description="ABC transporter" evidence="8">
    <location>
        <begin position="4"/>
        <end position="253"/>
    </location>
</feature>
<keyword evidence="4" id="KW-1003">Cell membrane</keyword>
<dbReference type="SUPFAM" id="SSF52540">
    <property type="entry name" value="P-loop containing nucleoside triphosphate hydrolases"/>
    <property type="match status" value="2"/>
</dbReference>
<dbReference type="Gene3D" id="3.40.50.300">
    <property type="entry name" value="P-loop containing nucleotide triphosphate hydrolases"/>
    <property type="match status" value="2"/>
</dbReference>
<comment type="similarity">
    <text evidence="2">Belongs to the ABC transporter superfamily.</text>
</comment>
<dbReference type="PANTHER" id="PTHR43297">
    <property type="entry name" value="OLIGOPEPTIDE TRANSPORT ATP-BINDING PROTEIN APPD"/>
    <property type="match status" value="1"/>
</dbReference>
<dbReference type="GO" id="GO:0005524">
    <property type="term" value="F:ATP binding"/>
    <property type="evidence" value="ECO:0007669"/>
    <property type="project" value="UniProtKB-KW"/>
</dbReference>
<dbReference type="OrthoDB" id="3169708at2"/>
<evidence type="ECO:0000256" key="4">
    <source>
        <dbReference type="ARBA" id="ARBA00022475"/>
    </source>
</evidence>
<dbReference type="NCBIfam" id="NF008453">
    <property type="entry name" value="PRK11308.1"/>
    <property type="match status" value="2"/>
</dbReference>
<dbReference type="EMBL" id="QQZY01000008">
    <property type="protein sequence ID" value="RDI73612.1"/>
    <property type="molecule type" value="Genomic_DNA"/>
</dbReference>
<name>A0A7M2YTZ6_9ACTN</name>
<accession>A0A7M2YTZ6</accession>
<dbReference type="InterPro" id="IPR013563">
    <property type="entry name" value="Oligopep_ABC_C"/>
</dbReference>
<keyword evidence="7" id="KW-0472">Membrane</keyword>
<keyword evidence="5" id="KW-0547">Nucleotide-binding</keyword>
<dbReference type="Proteomes" id="UP000254134">
    <property type="component" value="Unassembled WGS sequence"/>
</dbReference>
<dbReference type="GO" id="GO:0015833">
    <property type="term" value="P:peptide transport"/>
    <property type="evidence" value="ECO:0007669"/>
    <property type="project" value="InterPro"/>
</dbReference>
<dbReference type="InterPro" id="IPR027417">
    <property type="entry name" value="P-loop_NTPase"/>
</dbReference>
<sequence>MTALEVSELRVELHPGGQEIVKDVSFSVGRGEVVGIVGESGSGKTTVALALLGHAKRGTRIADGSVRIDGQEMLGRSVVEVRAARGSSISYVPQDPAAALNPALTIGTQLVEVIETHRRSATSDEVLERVRETLGEVTLPADGAFLRRYPHQLSGGQQQRVCIAMAFLLRPKMIVLDEPTTGLDVTTQAHVLETVRDLCREHNVGAVYVSHDLAAVSVLAHRVLVMYAGRMIESGPVKRLFTRPGHPYTRRLVEAIPDISARLALEAIPGHVPPPGRRPEGCVFAPRCADALASCRDAEPPNVQLEPNHDVACFRAAEVAEFDLKLVIVPDAAKATAEPVLVVRALNAFHGDRHVLHDASLELRPRECLALVGESGSGKTTLSRAIMGLHLPRSGEVVFKGDVASADVRKRPAKSRRGLQYIFQSPYNSLNPRHTIGQIVGVPIEHFFGLRGRETAERVNRALERVSLPSAIASAYPDELSGGERQRVAVARALACEPEVLICDEITSALDVSVQAAIIQLLDDLRQQEDLAILFVTHNLALVRTIADRVMVLSEGHVVESGITASVIGHPEHPYTRELIADTPTLAGLATVTDIVAQPLAGGAGA</sequence>
<evidence type="ECO:0000259" key="8">
    <source>
        <dbReference type="PROSITE" id="PS50893"/>
    </source>
</evidence>
<evidence type="ECO:0000313" key="10">
    <source>
        <dbReference type="Proteomes" id="UP000254134"/>
    </source>
</evidence>
<gene>
    <name evidence="9" type="ORF">Gocc_2753</name>
</gene>
<dbReference type="InterPro" id="IPR050388">
    <property type="entry name" value="ABC_Ni/Peptide_Import"/>
</dbReference>
<dbReference type="RefSeq" id="WP_114797148.1">
    <property type="nucleotide sequence ID" value="NZ_QQZY01000008.1"/>
</dbReference>
<evidence type="ECO:0000313" key="9">
    <source>
        <dbReference type="EMBL" id="RDI73612.1"/>
    </source>
</evidence>
<dbReference type="AlphaFoldDB" id="A0A7M2YTZ6"/>
<dbReference type="InterPro" id="IPR003593">
    <property type="entry name" value="AAA+_ATPase"/>
</dbReference>
<dbReference type="CDD" id="cd03257">
    <property type="entry name" value="ABC_NikE_OppD_transporters"/>
    <property type="match status" value="2"/>
</dbReference>
<dbReference type="PROSITE" id="PS00211">
    <property type="entry name" value="ABC_TRANSPORTER_1"/>
    <property type="match status" value="2"/>
</dbReference>
<keyword evidence="10" id="KW-1185">Reference proteome</keyword>
<evidence type="ECO:0000256" key="6">
    <source>
        <dbReference type="ARBA" id="ARBA00022840"/>
    </source>
</evidence>
<dbReference type="GO" id="GO:0005886">
    <property type="term" value="C:plasma membrane"/>
    <property type="evidence" value="ECO:0007669"/>
    <property type="project" value="UniProtKB-SubCell"/>
</dbReference>
<comment type="subcellular location">
    <subcellularLocation>
        <location evidence="1">Cell membrane</location>
        <topology evidence="1">Peripheral membrane protein</topology>
    </subcellularLocation>
</comment>
<proteinExistence type="inferred from homology"/>
<dbReference type="PROSITE" id="PS50893">
    <property type="entry name" value="ABC_TRANSPORTER_2"/>
    <property type="match status" value="2"/>
</dbReference>
<evidence type="ECO:0000256" key="1">
    <source>
        <dbReference type="ARBA" id="ARBA00004202"/>
    </source>
</evidence>
<comment type="caution">
    <text evidence="9">The sequence shown here is derived from an EMBL/GenBank/DDBJ whole genome shotgun (WGS) entry which is preliminary data.</text>
</comment>
<dbReference type="PANTHER" id="PTHR43297:SF2">
    <property type="entry name" value="DIPEPTIDE TRANSPORT ATP-BINDING PROTEIN DPPD"/>
    <property type="match status" value="1"/>
</dbReference>
<reference evidence="9 10" key="1">
    <citation type="submission" date="2018-07" db="EMBL/GenBank/DDBJ databases">
        <title>High-quality-draft genome sequence of Gaiella occulta.</title>
        <authorList>
            <person name="Severino R."/>
            <person name="Froufe H.J.C."/>
            <person name="Rainey F.A."/>
            <person name="Barroso C."/>
            <person name="Albuquerque L."/>
            <person name="Lobo-Da-Cunha A."/>
            <person name="Da Costa M.S."/>
            <person name="Egas C."/>
        </authorList>
    </citation>
    <scope>NUCLEOTIDE SEQUENCE [LARGE SCALE GENOMIC DNA]</scope>
    <source>
        <strain evidence="9 10">F2-233</strain>
    </source>
</reference>
<dbReference type="FunFam" id="3.40.50.300:FF:000016">
    <property type="entry name" value="Oligopeptide ABC transporter ATP-binding component"/>
    <property type="match status" value="1"/>
</dbReference>
<evidence type="ECO:0000256" key="3">
    <source>
        <dbReference type="ARBA" id="ARBA00022448"/>
    </source>
</evidence>
<keyword evidence="6 9" id="KW-0067">ATP-binding</keyword>
<evidence type="ECO:0000256" key="7">
    <source>
        <dbReference type="ARBA" id="ARBA00023136"/>
    </source>
</evidence>
<reference evidence="10" key="2">
    <citation type="journal article" date="2019" name="MicrobiologyOpen">
        <title>High-quality draft genome sequence of Gaiella occulta isolated from a 150 meter deep mineral water borehole and comparison with the genome sequences of other deep-branching lineages of the phylum Actinobacteria.</title>
        <authorList>
            <person name="Severino R."/>
            <person name="Froufe H.J.C."/>
            <person name="Barroso C."/>
            <person name="Albuquerque L."/>
            <person name="Lobo-da-Cunha A."/>
            <person name="da Costa M.S."/>
            <person name="Egas C."/>
        </authorList>
    </citation>
    <scope>NUCLEOTIDE SEQUENCE [LARGE SCALE GENOMIC DNA]</scope>
    <source>
        <strain evidence="10">F2-233</strain>
    </source>
</reference>
<feature type="domain" description="ABC transporter" evidence="8">
    <location>
        <begin position="341"/>
        <end position="580"/>
    </location>
</feature>
<organism evidence="9 10">
    <name type="scientific">Gaiella occulta</name>
    <dbReference type="NCBI Taxonomy" id="1002870"/>
    <lineage>
        <taxon>Bacteria</taxon>
        <taxon>Bacillati</taxon>
        <taxon>Actinomycetota</taxon>
        <taxon>Thermoleophilia</taxon>
        <taxon>Gaiellales</taxon>
        <taxon>Gaiellaceae</taxon>
        <taxon>Gaiella</taxon>
    </lineage>
</organism>
<dbReference type="Pfam" id="PF00005">
    <property type="entry name" value="ABC_tran"/>
    <property type="match status" value="2"/>
</dbReference>
<dbReference type="NCBIfam" id="TIGR01727">
    <property type="entry name" value="oligo_HPY"/>
    <property type="match status" value="1"/>
</dbReference>
<dbReference type="InterPro" id="IPR003439">
    <property type="entry name" value="ABC_transporter-like_ATP-bd"/>
</dbReference>
<dbReference type="InterPro" id="IPR017871">
    <property type="entry name" value="ABC_transporter-like_CS"/>
</dbReference>
<dbReference type="Pfam" id="PF08352">
    <property type="entry name" value="oligo_HPY"/>
    <property type="match status" value="2"/>
</dbReference>
<dbReference type="GO" id="GO:0016887">
    <property type="term" value="F:ATP hydrolysis activity"/>
    <property type="evidence" value="ECO:0007669"/>
    <property type="project" value="InterPro"/>
</dbReference>
<evidence type="ECO:0000256" key="5">
    <source>
        <dbReference type="ARBA" id="ARBA00022741"/>
    </source>
</evidence>
<keyword evidence="3" id="KW-0813">Transport</keyword>
<dbReference type="SMART" id="SM00382">
    <property type="entry name" value="AAA"/>
    <property type="match status" value="2"/>
</dbReference>